<name>A0A1I4L2C7_9ACTN</name>
<reference evidence="3" key="1">
    <citation type="submission" date="2016-10" db="EMBL/GenBank/DDBJ databases">
        <authorList>
            <person name="Varghese N."/>
            <person name="Submissions S."/>
        </authorList>
    </citation>
    <scope>NUCLEOTIDE SEQUENCE [LARGE SCALE GENOMIC DNA]</scope>
    <source>
        <strain evidence="3">PL19</strain>
    </source>
</reference>
<dbReference type="Proteomes" id="UP000198928">
    <property type="component" value="Unassembled WGS sequence"/>
</dbReference>
<dbReference type="RefSeq" id="WP_093852308.1">
    <property type="nucleotide sequence ID" value="NZ_FOSG01000029.1"/>
</dbReference>
<protein>
    <submittedName>
        <fullName evidence="2">Uncharacterized protein</fullName>
    </submittedName>
</protein>
<proteinExistence type="predicted"/>
<dbReference type="AlphaFoldDB" id="A0A1I4L2C7"/>
<evidence type="ECO:0000313" key="3">
    <source>
        <dbReference type="Proteomes" id="UP000198928"/>
    </source>
</evidence>
<keyword evidence="1" id="KW-0732">Signal</keyword>
<feature type="signal peptide" evidence="1">
    <location>
        <begin position="1"/>
        <end position="27"/>
    </location>
</feature>
<gene>
    <name evidence="2" type="ORF">SAMN05192584_12932</name>
</gene>
<dbReference type="OrthoDB" id="4141830at2"/>
<sequence>MHKRLLRRVWAGVLGGVLLAVSQTAPAAAAPEQLPVRARAGAPAWAGTQHGTLDSRVLEIHSTADGMSAPSTATPGPTTFRTTTTQDFTGWVGLARPHEGVPWEELRAAIGKVISTDPEAIISGSGELEAAGTLLGGTVVYPDLPASFTQILRPGTYFLFDYHHVNSPEPRVQRLVVSGAFSGRVPSASATLTATMDGGEPRFTVSGTVRAGRPILFRNHMPARQLAEAVVFPLEEGVTEEDLVAWFDQFGDHGRFPDDPGPLGNGPGALPLSPGHSQVVELPLEPGPHVVINWFKDAEDGVMFLKKGQYKIFEVR</sequence>
<accession>A0A1I4L2C7</accession>
<evidence type="ECO:0000256" key="1">
    <source>
        <dbReference type="SAM" id="SignalP"/>
    </source>
</evidence>
<evidence type="ECO:0000313" key="2">
    <source>
        <dbReference type="EMBL" id="SFL85036.1"/>
    </source>
</evidence>
<feature type="chain" id="PRO_5038598543" evidence="1">
    <location>
        <begin position="28"/>
        <end position="316"/>
    </location>
</feature>
<keyword evidence="3" id="KW-1185">Reference proteome</keyword>
<organism evidence="2 3">
    <name type="scientific">Streptomyces pini</name>
    <dbReference type="NCBI Taxonomy" id="1520580"/>
    <lineage>
        <taxon>Bacteria</taxon>
        <taxon>Bacillati</taxon>
        <taxon>Actinomycetota</taxon>
        <taxon>Actinomycetes</taxon>
        <taxon>Kitasatosporales</taxon>
        <taxon>Streptomycetaceae</taxon>
        <taxon>Streptomyces</taxon>
    </lineage>
</organism>
<dbReference type="EMBL" id="FOSG01000029">
    <property type="protein sequence ID" value="SFL85036.1"/>
    <property type="molecule type" value="Genomic_DNA"/>
</dbReference>